<dbReference type="Proteomes" id="UP000541352">
    <property type="component" value="Unassembled WGS sequence"/>
</dbReference>
<comment type="caution">
    <text evidence="1">The sequence shown here is derived from an EMBL/GenBank/DDBJ whole genome shotgun (WGS) entry which is preliminary data.</text>
</comment>
<evidence type="ECO:0000313" key="2">
    <source>
        <dbReference type="Proteomes" id="UP000541352"/>
    </source>
</evidence>
<gene>
    <name evidence="1" type="ORF">FHS57_001645</name>
</gene>
<dbReference type="AlphaFoldDB" id="A0A7W5ZI13"/>
<dbReference type="InterPro" id="IPR029032">
    <property type="entry name" value="AhpD-like"/>
</dbReference>
<name>A0A7W5ZI13_9BACT</name>
<dbReference type="RefSeq" id="WP_183972366.1">
    <property type="nucleotide sequence ID" value="NZ_JACIBY010000003.1"/>
</dbReference>
<organism evidence="1 2">
    <name type="scientific">Runella defluvii</name>
    <dbReference type="NCBI Taxonomy" id="370973"/>
    <lineage>
        <taxon>Bacteria</taxon>
        <taxon>Pseudomonadati</taxon>
        <taxon>Bacteroidota</taxon>
        <taxon>Cytophagia</taxon>
        <taxon>Cytophagales</taxon>
        <taxon>Spirosomataceae</taxon>
        <taxon>Runella</taxon>
    </lineage>
</organism>
<proteinExistence type="predicted"/>
<accession>A0A7W5ZI13</accession>
<protein>
    <submittedName>
        <fullName evidence="1">Uncharacterized protein</fullName>
    </submittedName>
</protein>
<evidence type="ECO:0000313" key="1">
    <source>
        <dbReference type="EMBL" id="MBB3837648.1"/>
    </source>
</evidence>
<reference evidence="1 2" key="1">
    <citation type="submission" date="2020-08" db="EMBL/GenBank/DDBJ databases">
        <title>Genomic Encyclopedia of Type Strains, Phase IV (KMG-IV): sequencing the most valuable type-strain genomes for metagenomic binning, comparative biology and taxonomic classification.</title>
        <authorList>
            <person name="Goeker M."/>
        </authorList>
    </citation>
    <scope>NUCLEOTIDE SEQUENCE [LARGE SCALE GENOMIC DNA]</scope>
    <source>
        <strain evidence="1 2">DSM 17976</strain>
    </source>
</reference>
<keyword evidence="2" id="KW-1185">Reference proteome</keyword>
<sequence>METNLRLDLTIEELQFLIETLHNLPDKPDELLEKLLNKYFKAITPEIKETPPETELSIEVRELITRAISILTGKPQAEIQPTDELVNLGLTPTKLENLRVHINQFINKKGSKKFITTADMGKIETVGELKDLTLTKLKP</sequence>
<dbReference type="SUPFAM" id="SSF69118">
    <property type="entry name" value="AhpD-like"/>
    <property type="match status" value="1"/>
</dbReference>
<dbReference type="EMBL" id="JACIBY010000003">
    <property type="protein sequence ID" value="MBB3837648.1"/>
    <property type="molecule type" value="Genomic_DNA"/>
</dbReference>